<dbReference type="PANTHER" id="PTHR34675:SF1">
    <property type="entry name" value="PROTEIN TRIGALACTOSYLDIACYLGLYCEROL 2, CHLOROPLASTIC"/>
    <property type="match status" value="1"/>
</dbReference>
<reference evidence="3" key="1">
    <citation type="submission" date="2016-10" db="EMBL/GenBank/DDBJ databases">
        <title>Chloroplast genomes as a tool to resolve red algal phylogenies: a case study in the Nemaliales.</title>
        <authorList>
            <person name="Costa J.F."/>
            <person name="Lin S.M."/>
            <person name="Macaya E.C."/>
            <person name="Fernandez-Garcia C."/>
            <person name="Verbruggen H."/>
        </authorList>
    </citation>
    <scope>NUCLEOTIDE SEQUENCE</scope>
    <source>
        <strain evidence="3">J.0167</strain>
    </source>
</reference>
<gene>
    <name evidence="3" type="primary">ycf22</name>
    <name evidence="3" type="ORF">J0167_68</name>
</gene>
<protein>
    <recommendedName>
        <fullName evidence="2">Mce/MlaD domain-containing protein</fullName>
    </recommendedName>
</protein>
<organism evidence="3">
    <name type="scientific">Helminthocladia australis</name>
    <dbReference type="NCBI Taxonomy" id="260093"/>
    <lineage>
        <taxon>Eukaryota</taxon>
        <taxon>Rhodophyta</taxon>
        <taxon>Florideophyceae</taxon>
        <taxon>Nemaliophycidae</taxon>
        <taxon>Nemaliales</taxon>
        <taxon>Liagoraceae</taxon>
        <taxon>Helminthocladia</taxon>
    </lineage>
</organism>
<keyword evidence="3" id="KW-0150">Chloroplast</keyword>
<proteinExistence type="predicted"/>
<keyword evidence="1" id="KW-1133">Transmembrane helix</keyword>
<reference evidence="3" key="2">
    <citation type="submission" date="2016-10" db="EMBL/GenBank/DDBJ databases">
        <authorList>
            <person name="de Groot N.N."/>
        </authorList>
    </citation>
    <scope>NUCLEOTIDE SEQUENCE</scope>
    <source>
        <strain evidence="3">J.0167</strain>
    </source>
</reference>
<geneLocation type="chloroplast" evidence="3"/>
<dbReference type="InterPro" id="IPR003399">
    <property type="entry name" value="Mce/MlaD"/>
</dbReference>
<accession>A0A1G4NTF4</accession>
<dbReference type="EMBL" id="LT622866">
    <property type="protein sequence ID" value="SCW21917.1"/>
    <property type="molecule type" value="Genomic_DNA"/>
</dbReference>
<dbReference type="PANTHER" id="PTHR34675">
    <property type="entry name" value="PROTEIN TRIGALACTOSYLDIACYLGLYCEROL 2, CHLOROPLASTIC"/>
    <property type="match status" value="1"/>
</dbReference>
<evidence type="ECO:0000259" key="2">
    <source>
        <dbReference type="Pfam" id="PF02470"/>
    </source>
</evidence>
<name>A0A1G4NTF4_9FLOR</name>
<keyword evidence="3" id="KW-0934">Plastid</keyword>
<dbReference type="Pfam" id="PF02470">
    <property type="entry name" value="MlaD"/>
    <property type="match status" value="1"/>
</dbReference>
<evidence type="ECO:0000256" key="1">
    <source>
        <dbReference type="SAM" id="Phobius"/>
    </source>
</evidence>
<dbReference type="AlphaFoldDB" id="A0A1G4NTF4"/>
<feature type="domain" description="Mce/MlaD" evidence="2">
    <location>
        <begin position="40"/>
        <end position="115"/>
    </location>
</feature>
<evidence type="ECO:0000313" key="3">
    <source>
        <dbReference type="EMBL" id="SCW21917.1"/>
    </source>
</evidence>
<keyword evidence="1" id="KW-0472">Membrane</keyword>
<dbReference type="RefSeq" id="YP_009313663.1">
    <property type="nucleotide sequence ID" value="NC_031658.1"/>
</dbReference>
<dbReference type="InterPro" id="IPR039342">
    <property type="entry name" value="TGD2-like"/>
</dbReference>
<keyword evidence="1" id="KW-0812">Transmembrane</keyword>
<feature type="transmembrane region" description="Helical" evidence="1">
    <location>
        <begin position="12"/>
        <end position="32"/>
    </location>
</feature>
<sequence length="211" mass="23907">MKNISSDIRTDLQKIIFLCLMILFIIASWFTINKTFVNTGYSVFVEFDSAYGIKPGTPVRLRGLNIGSVVDISSELNSVLAIINIHSRRLVIPKNSLIESNQTGLLNDAVLDILPLEEVQISSNVILNPLSDSCSDDKILCHLSYVQGDRGLNYDDLVRATTRISQRFDDPRFFNLFYMFLHNSVEVTDQVINIFTDLSDLLEFSSRKYSN</sequence>
<dbReference type="GeneID" id="29998319"/>